<name>A0AA49GTI7_9BACT</name>
<keyword evidence="5" id="KW-1133">Transmembrane helix</keyword>
<evidence type="ECO:0000256" key="4">
    <source>
        <dbReference type="ARBA" id="ARBA00023002"/>
    </source>
</evidence>
<feature type="transmembrane region" description="Helical" evidence="5">
    <location>
        <begin position="7"/>
        <end position="26"/>
    </location>
</feature>
<dbReference type="EMBL" id="CP120682">
    <property type="protein sequence ID" value="WKN37334.1"/>
    <property type="molecule type" value="Genomic_DNA"/>
</dbReference>
<dbReference type="PANTHER" id="PTHR13847">
    <property type="entry name" value="SARCOSINE DEHYDROGENASE-RELATED"/>
    <property type="match status" value="1"/>
</dbReference>
<dbReference type="InterPro" id="IPR036188">
    <property type="entry name" value="FAD/NAD-bd_sf"/>
</dbReference>
<reference evidence="7" key="1">
    <citation type="journal article" date="2023" name="Comput. Struct. Biotechnol. J.">
        <title>Discovery of a novel marine Bacteroidetes with a rich repertoire of carbohydrate-active enzymes.</title>
        <authorList>
            <person name="Chen B."/>
            <person name="Liu G."/>
            <person name="Chen Q."/>
            <person name="Wang H."/>
            <person name="Liu L."/>
            <person name="Tang K."/>
        </authorList>
    </citation>
    <scope>NUCLEOTIDE SEQUENCE</scope>
    <source>
        <strain evidence="7">TK19036</strain>
    </source>
</reference>
<dbReference type="GO" id="GO:0005737">
    <property type="term" value="C:cytoplasm"/>
    <property type="evidence" value="ECO:0007669"/>
    <property type="project" value="TreeGrafter"/>
</dbReference>
<keyword evidence="5" id="KW-0812">Transmembrane</keyword>
<evidence type="ECO:0000256" key="2">
    <source>
        <dbReference type="ARBA" id="ARBA00009410"/>
    </source>
</evidence>
<dbReference type="NCBIfam" id="TIGR03364">
    <property type="entry name" value="HpnW_proposed"/>
    <property type="match status" value="1"/>
</dbReference>
<feature type="domain" description="FAD dependent oxidoreductase" evidence="6">
    <location>
        <begin position="8"/>
        <end position="378"/>
    </location>
</feature>
<dbReference type="AlphaFoldDB" id="A0AA49GTI7"/>
<evidence type="ECO:0000256" key="5">
    <source>
        <dbReference type="SAM" id="Phobius"/>
    </source>
</evidence>
<dbReference type="InterPro" id="IPR017741">
    <property type="entry name" value="FAD-dependent_OxRdtase_HpnW"/>
</dbReference>
<reference evidence="7" key="2">
    <citation type="journal article" date="2024" name="Antonie Van Leeuwenhoek">
        <title>Roseihalotalea indica gen. nov., sp. nov., a halophilic Bacteroidetes from mesopelagic Southwest Indian Ocean with higher carbohydrate metabolic potential.</title>
        <authorList>
            <person name="Chen B."/>
            <person name="Zhang M."/>
            <person name="Lin D."/>
            <person name="Ye J."/>
            <person name="Tang K."/>
        </authorList>
    </citation>
    <scope>NUCLEOTIDE SEQUENCE</scope>
    <source>
        <strain evidence="7">TK19036</strain>
    </source>
</reference>
<gene>
    <name evidence="7" type="ORF">K4G66_01260</name>
</gene>
<evidence type="ECO:0000256" key="3">
    <source>
        <dbReference type="ARBA" id="ARBA00022630"/>
    </source>
</evidence>
<dbReference type="PANTHER" id="PTHR13847:SF286">
    <property type="entry name" value="D-AMINO ACID DEHYDROGENASE"/>
    <property type="match status" value="1"/>
</dbReference>
<evidence type="ECO:0000259" key="6">
    <source>
        <dbReference type="Pfam" id="PF01266"/>
    </source>
</evidence>
<keyword evidence="5" id="KW-0472">Membrane</keyword>
<evidence type="ECO:0000313" key="7">
    <source>
        <dbReference type="EMBL" id="WKN37334.1"/>
    </source>
</evidence>
<proteinExistence type="inferred from homology"/>
<comment type="cofactor">
    <cofactor evidence="1">
        <name>FAD</name>
        <dbReference type="ChEBI" id="CHEBI:57692"/>
    </cofactor>
</comment>
<evidence type="ECO:0000256" key="1">
    <source>
        <dbReference type="ARBA" id="ARBA00001974"/>
    </source>
</evidence>
<sequence>MQKSDKVDLIIIGGGALGTFHAFHALNKRLSVRLFEKSQQPQGATVRNFGQVVPSGMDSTWQRYGRKSLEIYKQFQQQFDITVQLNGSVYIASDEEELTLLEELHHINSSNGYPSSLLTAQQCLTRFEGLRADYCQGGLFFPEEITVEARHMIHRVLDYLVQKLTLKYHPSTMIRQIETANGSCIVTDSEGRVYTAEKVIVCNGSEFKALFPELFAESDLEVTKLQMLQTVSQATQRVKGNILTGLSIRRYESFRDCPSYRAIKAKEDAEAPWKKWGVHILFKQSPDGSFIIGDSHEYADAAQADDLGFDLYPEINQYMLEEARKIFNLQNWTVQREWFGIYSQGKTKDIFRHTPLPNVHIITGIGGKGMTASPGFAQESINELFGFAPEEAPA</sequence>
<keyword evidence="4" id="KW-0560">Oxidoreductase</keyword>
<protein>
    <submittedName>
        <fullName evidence="7">TIGR03364 family FAD-dependent oxidoreductase</fullName>
    </submittedName>
</protein>
<dbReference type="InterPro" id="IPR006076">
    <property type="entry name" value="FAD-dep_OxRdtase"/>
</dbReference>
<comment type="similarity">
    <text evidence="2">Belongs to the DadA oxidoreductase family.</text>
</comment>
<dbReference type="Gene3D" id="3.30.9.10">
    <property type="entry name" value="D-Amino Acid Oxidase, subunit A, domain 2"/>
    <property type="match status" value="1"/>
</dbReference>
<accession>A0AA49GTI7</accession>
<dbReference type="GO" id="GO:0016491">
    <property type="term" value="F:oxidoreductase activity"/>
    <property type="evidence" value="ECO:0007669"/>
    <property type="project" value="UniProtKB-KW"/>
</dbReference>
<dbReference type="SUPFAM" id="SSF51905">
    <property type="entry name" value="FAD/NAD(P)-binding domain"/>
    <property type="match status" value="1"/>
</dbReference>
<dbReference type="Gene3D" id="3.50.50.60">
    <property type="entry name" value="FAD/NAD(P)-binding domain"/>
    <property type="match status" value="1"/>
</dbReference>
<dbReference type="Pfam" id="PF01266">
    <property type="entry name" value="DAO"/>
    <property type="match status" value="1"/>
</dbReference>
<keyword evidence="3" id="KW-0285">Flavoprotein</keyword>
<organism evidence="7">
    <name type="scientific">Roseihalotalea indica</name>
    <dbReference type="NCBI Taxonomy" id="2867963"/>
    <lineage>
        <taxon>Bacteria</taxon>
        <taxon>Pseudomonadati</taxon>
        <taxon>Bacteroidota</taxon>
        <taxon>Cytophagia</taxon>
        <taxon>Cytophagales</taxon>
        <taxon>Catalimonadaceae</taxon>
        <taxon>Roseihalotalea</taxon>
    </lineage>
</organism>